<protein>
    <recommendedName>
        <fullName evidence="9">Centromere protein I</fullName>
    </recommendedName>
</protein>
<evidence type="ECO:0000256" key="5">
    <source>
        <dbReference type="ARBA" id="ARBA00023242"/>
    </source>
</evidence>
<evidence type="ECO:0000256" key="6">
    <source>
        <dbReference type="ARBA" id="ARBA00023328"/>
    </source>
</evidence>
<evidence type="ECO:0000256" key="2">
    <source>
        <dbReference type="ARBA" id="ARBA00004584"/>
    </source>
</evidence>
<dbReference type="GO" id="GO:0000070">
    <property type="term" value="P:mitotic sister chromatid segregation"/>
    <property type="evidence" value="ECO:0007669"/>
    <property type="project" value="TreeGrafter"/>
</dbReference>
<dbReference type="AlphaFoldDB" id="A0AAN9Y5G6"/>
<dbReference type="GO" id="GO:0000939">
    <property type="term" value="C:inner kinetochore"/>
    <property type="evidence" value="ECO:0007669"/>
    <property type="project" value="TreeGrafter"/>
</dbReference>
<name>A0AAN9Y5G6_9HEMI</name>
<keyword evidence="6" id="KW-0137">Centromere</keyword>
<dbReference type="Pfam" id="PF07778">
    <property type="entry name" value="CENP-I"/>
    <property type="match status" value="1"/>
</dbReference>
<evidence type="ECO:0000313" key="8">
    <source>
        <dbReference type="Proteomes" id="UP001367676"/>
    </source>
</evidence>
<dbReference type="GO" id="GO:0034080">
    <property type="term" value="P:CENP-A containing chromatin assembly"/>
    <property type="evidence" value="ECO:0007669"/>
    <property type="project" value="TreeGrafter"/>
</dbReference>
<reference evidence="7 8" key="1">
    <citation type="submission" date="2024-03" db="EMBL/GenBank/DDBJ databases">
        <title>Adaptation during the transition from Ophiocordyceps entomopathogen to insect associate is accompanied by gene loss and intensified selection.</title>
        <authorList>
            <person name="Ward C.M."/>
            <person name="Onetto C.A."/>
            <person name="Borneman A.R."/>
        </authorList>
    </citation>
    <scope>NUCLEOTIDE SEQUENCE [LARGE SCALE GENOMIC DNA]</scope>
    <source>
        <strain evidence="7">AWRI1</strain>
        <tissue evidence="7">Single Adult Female</tissue>
    </source>
</reference>
<keyword evidence="5" id="KW-0539">Nucleus</keyword>
<evidence type="ECO:0000256" key="1">
    <source>
        <dbReference type="ARBA" id="ARBA00004123"/>
    </source>
</evidence>
<evidence type="ECO:0000256" key="3">
    <source>
        <dbReference type="ARBA" id="ARBA00005470"/>
    </source>
</evidence>
<comment type="similarity">
    <text evidence="3">Belongs to the CENP-I/CTF3 family.</text>
</comment>
<dbReference type="PANTHER" id="PTHR48208:SF2">
    <property type="entry name" value="CENTROMERE PROTEIN I"/>
    <property type="match status" value="1"/>
</dbReference>
<proteinExistence type="inferred from homology"/>
<sequence length="661" mass="77120">MTTQFLTRLNVSDIENIPKDHITRQITNLAEVATTTGLSCAELHDVITCITTVHLNRKVFESLVYCLIPNEVVSPEIIEKVMIWILTERTNNVKEVECLLYWILCLLDYQLAPKNVVNEFYGLLWPLLEQYPSVICHLLYTLTQPEDVVLWRVGILQSHLATQDSSRHICAVLNRFKELNSKFANVVVPTHQKSEKIFQHKSSSYRKIRENLGGQLSSSARHSASIVVPRIKKTTGPRQNGLLPRVQYLDFDFEPSKLTQIYIHDIKNGSQLAKNFQKIKLPSQTLSLLGDTMGTHVLIFSPKDVQEQFLWNLRTVLEQNLIYRQKVVAQEVEALLNKVIELHWMYQQGLVAVSSVLSLFLQSWDGHCFKSQIYKLIEWFAFKSVEELNRFLLRPLYTLFVSSDSNGMCDILVSLSNLIMNLYWTIERHEQNFLFLYKENTLCSREDLLPVIRSLTKFMAELIKMGLYIRPCNNQILLVAIAFYERISYFERIHDVSWWTILPSNIVYHCLFSFNAQLMNQICLLFTNYNSVARLPVAQSTHKIEEKVRRLQNCYHDLYNILWSARAFVDRTDGHIFRGLSVEDEGVWREYVNLNNSLSMEKHIMFAPYRMLSEHECNQSLPVTKEAMLDIMRNHTPHLTKFIELLSNKFDEVADDEFEYD</sequence>
<evidence type="ECO:0000256" key="4">
    <source>
        <dbReference type="ARBA" id="ARBA00022454"/>
    </source>
</evidence>
<dbReference type="PANTHER" id="PTHR48208">
    <property type="entry name" value="CENTROMERE PROTEIN I"/>
    <property type="match status" value="1"/>
</dbReference>
<organism evidence="7 8">
    <name type="scientific">Parthenolecanium corni</name>
    <dbReference type="NCBI Taxonomy" id="536013"/>
    <lineage>
        <taxon>Eukaryota</taxon>
        <taxon>Metazoa</taxon>
        <taxon>Ecdysozoa</taxon>
        <taxon>Arthropoda</taxon>
        <taxon>Hexapoda</taxon>
        <taxon>Insecta</taxon>
        <taxon>Pterygota</taxon>
        <taxon>Neoptera</taxon>
        <taxon>Paraneoptera</taxon>
        <taxon>Hemiptera</taxon>
        <taxon>Sternorrhyncha</taxon>
        <taxon>Coccoidea</taxon>
        <taxon>Coccidae</taxon>
        <taxon>Parthenolecanium</taxon>
    </lineage>
</organism>
<accession>A0AAN9Y5G6</accession>
<comment type="subcellular location">
    <subcellularLocation>
        <location evidence="2">Chromosome</location>
        <location evidence="2">Centromere</location>
    </subcellularLocation>
    <subcellularLocation>
        <location evidence="1">Nucleus</location>
    </subcellularLocation>
</comment>
<dbReference type="EMBL" id="JBBCAQ010000014">
    <property type="protein sequence ID" value="KAK7598129.1"/>
    <property type="molecule type" value="Genomic_DNA"/>
</dbReference>
<comment type="caution">
    <text evidence="7">The sequence shown here is derived from an EMBL/GenBank/DDBJ whole genome shotgun (WGS) entry which is preliminary data.</text>
</comment>
<dbReference type="Proteomes" id="UP001367676">
    <property type="component" value="Unassembled WGS sequence"/>
</dbReference>
<dbReference type="InterPro" id="IPR012485">
    <property type="entry name" value="CENP-I"/>
</dbReference>
<dbReference type="GO" id="GO:0005634">
    <property type="term" value="C:nucleus"/>
    <property type="evidence" value="ECO:0007669"/>
    <property type="project" value="UniProtKB-SubCell"/>
</dbReference>
<keyword evidence="8" id="KW-1185">Reference proteome</keyword>
<gene>
    <name evidence="7" type="ORF">V9T40_006364</name>
</gene>
<evidence type="ECO:0008006" key="9">
    <source>
        <dbReference type="Google" id="ProtNLM"/>
    </source>
</evidence>
<keyword evidence="4" id="KW-0158">Chromosome</keyword>
<evidence type="ECO:0000313" key="7">
    <source>
        <dbReference type="EMBL" id="KAK7598129.1"/>
    </source>
</evidence>